<comment type="catalytic activity">
    <reaction evidence="1">
        <text>Hydrolysis of terminal non-reducing N-acetyl-D-hexosamine residues in N-acetyl-beta-D-hexosaminides.</text>
        <dbReference type="EC" id="3.2.1.52"/>
    </reaction>
</comment>
<dbReference type="InterPro" id="IPR001764">
    <property type="entry name" value="Glyco_hydro_3_N"/>
</dbReference>
<evidence type="ECO:0000256" key="1">
    <source>
        <dbReference type="ARBA" id="ARBA00001231"/>
    </source>
</evidence>
<dbReference type="InterPro" id="IPR036962">
    <property type="entry name" value="Glyco_hydro_3_N_sf"/>
</dbReference>
<accession>A0ABX0UY23</accession>
<dbReference type="RefSeq" id="WP_166948579.1">
    <property type="nucleotide sequence ID" value="NZ_JAASQI010000001.1"/>
</dbReference>
<feature type="domain" description="Glycoside hydrolase family 3 N-terminal" evidence="7">
    <location>
        <begin position="28"/>
        <end position="288"/>
    </location>
</feature>
<keyword evidence="9" id="KW-1185">Reference proteome</keyword>
<dbReference type="Proteomes" id="UP001429580">
    <property type="component" value="Unassembled WGS sequence"/>
</dbReference>
<feature type="region of interest" description="Disordered" evidence="6">
    <location>
        <begin position="332"/>
        <end position="360"/>
    </location>
</feature>
<dbReference type="PANTHER" id="PTHR30480:SF13">
    <property type="entry name" value="BETA-HEXOSAMINIDASE"/>
    <property type="match status" value="1"/>
</dbReference>
<organism evidence="8 9">
    <name type="scientific">Pseudochelatococcus lubricantis</name>
    <dbReference type="NCBI Taxonomy" id="1538102"/>
    <lineage>
        <taxon>Bacteria</taxon>
        <taxon>Pseudomonadati</taxon>
        <taxon>Pseudomonadota</taxon>
        <taxon>Alphaproteobacteria</taxon>
        <taxon>Hyphomicrobiales</taxon>
        <taxon>Chelatococcaceae</taxon>
        <taxon>Pseudochelatococcus</taxon>
    </lineage>
</organism>
<dbReference type="GO" id="GO:0004563">
    <property type="term" value="F:beta-N-acetylhexosaminidase activity"/>
    <property type="evidence" value="ECO:0007669"/>
    <property type="project" value="UniProtKB-EC"/>
</dbReference>
<dbReference type="EMBL" id="JAASQI010000001">
    <property type="protein sequence ID" value="NIJ56810.1"/>
    <property type="molecule type" value="Genomic_DNA"/>
</dbReference>
<evidence type="ECO:0000256" key="3">
    <source>
        <dbReference type="ARBA" id="ARBA00012663"/>
    </source>
</evidence>
<dbReference type="PANTHER" id="PTHR30480">
    <property type="entry name" value="BETA-HEXOSAMINIDASE-RELATED"/>
    <property type="match status" value="1"/>
</dbReference>
<dbReference type="Pfam" id="PF00933">
    <property type="entry name" value="Glyco_hydro_3"/>
    <property type="match status" value="1"/>
</dbReference>
<comment type="similarity">
    <text evidence="2">Belongs to the glycosyl hydrolase 3 family.</text>
</comment>
<name>A0ABX0UY23_9HYPH</name>
<evidence type="ECO:0000259" key="7">
    <source>
        <dbReference type="Pfam" id="PF00933"/>
    </source>
</evidence>
<sequence>MKALVLGCAGPTLTDEERALFRSADPWGFILFRRNVVSPDQVRALTAALRESVGRPEAPVFVDQEGGRVQRLGAPHWPSYPPGAVYGLMENGFARLGARLIAADLRAVGITANCAPVLDVPVAGANDVIGDRAYATEPQRVAALGRAAMAGYLAGGVLPVVKHIPGHGRGNADSHRALPVVEASEAELAAHDFVPFRALADAPLAMTAHVVYAAVDPDRPATVSPIVIERIVRGHIGFGGLLLTDDLSMNALSGTIGERAVAALAAGCDIALHCNGVLPEMRELAAAAPDLAGEAAVRAARALGLLEHPPEAFDPVDERLRFEAAVAAALANQPASTNPLVSAVAPAQGDPTEGRARSDA</sequence>
<evidence type="ECO:0000313" key="8">
    <source>
        <dbReference type="EMBL" id="NIJ56810.1"/>
    </source>
</evidence>
<keyword evidence="5 8" id="KW-0326">Glycosidase</keyword>
<evidence type="ECO:0000256" key="6">
    <source>
        <dbReference type="SAM" id="MobiDB-lite"/>
    </source>
</evidence>
<protein>
    <recommendedName>
        <fullName evidence="3">beta-N-acetylhexosaminidase</fullName>
        <ecNumber evidence="3">3.2.1.52</ecNumber>
    </recommendedName>
</protein>
<dbReference type="InterPro" id="IPR050226">
    <property type="entry name" value="NagZ_Beta-hexosaminidase"/>
</dbReference>
<dbReference type="NCBIfam" id="NF003740">
    <property type="entry name" value="PRK05337.1"/>
    <property type="match status" value="1"/>
</dbReference>
<keyword evidence="4 8" id="KW-0378">Hydrolase</keyword>
<reference evidence="8 9" key="1">
    <citation type="submission" date="2020-03" db="EMBL/GenBank/DDBJ databases">
        <title>Genomic Encyclopedia of Type Strains, Phase IV (KMG-IV): sequencing the most valuable type-strain genomes for metagenomic binning, comparative biology and taxonomic classification.</title>
        <authorList>
            <person name="Goeker M."/>
        </authorList>
    </citation>
    <scope>NUCLEOTIDE SEQUENCE [LARGE SCALE GENOMIC DNA]</scope>
    <source>
        <strain evidence="8 9">DSM 103870</strain>
    </source>
</reference>
<evidence type="ECO:0000256" key="5">
    <source>
        <dbReference type="ARBA" id="ARBA00023295"/>
    </source>
</evidence>
<evidence type="ECO:0000313" key="9">
    <source>
        <dbReference type="Proteomes" id="UP001429580"/>
    </source>
</evidence>
<gene>
    <name evidence="8" type="ORF">FHS82_000623</name>
</gene>
<dbReference type="InterPro" id="IPR017853">
    <property type="entry name" value="GH"/>
</dbReference>
<comment type="caution">
    <text evidence="8">The sequence shown here is derived from an EMBL/GenBank/DDBJ whole genome shotgun (WGS) entry which is preliminary data.</text>
</comment>
<proteinExistence type="inferred from homology"/>
<dbReference type="SUPFAM" id="SSF51445">
    <property type="entry name" value="(Trans)glycosidases"/>
    <property type="match status" value="1"/>
</dbReference>
<dbReference type="EC" id="3.2.1.52" evidence="3"/>
<evidence type="ECO:0000256" key="2">
    <source>
        <dbReference type="ARBA" id="ARBA00005336"/>
    </source>
</evidence>
<evidence type="ECO:0000256" key="4">
    <source>
        <dbReference type="ARBA" id="ARBA00022801"/>
    </source>
</evidence>
<dbReference type="Gene3D" id="3.20.20.300">
    <property type="entry name" value="Glycoside hydrolase, family 3, N-terminal domain"/>
    <property type="match status" value="1"/>
</dbReference>